<organism evidence="2">
    <name type="scientific">Siphoviridae sp. ctet217</name>
    <dbReference type="NCBI Taxonomy" id="2826409"/>
    <lineage>
        <taxon>Viruses</taxon>
        <taxon>Duplodnaviria</taxon>
        <taxon>Heunggongvirae</taxon>
        <taxon>Uroviricota</taxon>
        <taxon>Caudoviricetes</taxon>
    </lineage>
</organism>
<accession>A0A8S5MFA4</accession>
<feature type="coiled-coil region" evidence="1">
    <location>
        <begin position="3"/>
        <end position="65"/>
    </location>
</feature>
<sequence>MELEQIKNRITALETKVSSKQTDINRMNEEKAQYEQKIQNLLEDIQRLEQDNANKREEIKKYKTVVEVMEL</sequence>
<name>A0A8S5MFA4_9CAUD</name>
<proteinExistence type="predicted"/>
<evidence type="ECO:0000256" key="1">
    <source>
        <dbReference type="SAM" id="Coils"/>
    </source>
</evidence>
<dbReference type="Gene3D" id="1.20.5.340">
    <property type="match status" value="1"/>
</dbReference>
<protein>
    <submittedName>
        <fullName evidence="2">SlyX-like protein</fullName>
    </submittedName>
</protein>
<keyword evidence="1" id="KW-0175">Coiled coil</keyword>
<reference evidence="2" key="1">
    <citation type="journal article" date="2021" name="Proc. Natl. Acad. Sci. U.S.A.">
        <title>A Catalog of Tens of Thousands of Viruses from Human Metagenomes Reveals Hidden Associations with Chronic Diseases.</title>
        <authorList>
            <person name="Tisza M.J."/>
            <person name="Buck C.B."/>
        </authorList>
    </citation>
    <scope>NUCLEOTIDE SEQUENCE</scope>
    <source>
        <strain evidence="2">Ctet217</strain>
    </source>
</reference>
<dbReference type="EMBL" id="BK014887">
    <property type="protein sequence ID" value="DAD80751.1"/>
    <property type="molecule type" value="Genomic_DNA"/>
</dbReference>
<evidence type="ECO:0000313" key="2">
    <source>
        <dbReference type="EMBL" id="DAD80751.1"/>
    </source>
</evidence>